<feature type="transmembrane region" description="Helical" evidence="13">
    <location>
        <begin position="2640"/>
        <end position="2665"/>
    </location>
</feature>
<evidence type="ECO:0000256" key="1">
    <source>
        <dbReference type="ARBA" id="ARBA00004141"/>
    </source>
</evidence>
<feature type="transmembrane region" description="Helical" evidence="13">
    <location>
        <begin position="1475"/>
        <end position="1495"/>
    </location>
</feature>
<feature type="transmembrane region" description="Helical" evidence="13">
    <location>
        <begin position="1667"/>
        <end position="1692"/>
    </location>
</feature>
<feature type="transmembrane region" description="Helical" evidence="13">
    <location>
        <begin position="110"/>
        <end position="135"/>
    </location>
</feature>
<feature type="transmembrane region" description="Helical" evidence="13">
    <location>
        <begin position="1325"/>
        <end position="1344"/>
    </location>
</feature>
<feature type="transmembrane region" description="Helical" evidence="13">
    <location>
        <begin position="155"/>
        <end position="172"/>
    </location>
</feature>
<feature type="transmembrane region" description="Helical" evidence="13">
    <location>
        <begin position="2594"/>
        <end position="2619"/>
    </location>
</feature>
<dbReference type="GO" id="GO:0005248">
    <property type="term" value="F:voltage-gated sodium channel activity"/>
    <property type="evidence" value="ECO:0007669"/>
    <property type="project" value="TreeGrafter"/>
</dbReference>
<dbReference type="SUPFAM" id="SSF81324">
    <property type="entry name" value="Voltage-gated potassium channels"/>
    <property type="match status" value="7"/>
</dbReference>
<feature type="transmembrane region" description="Helical" evidence="13">
    <location>
        <begin position="2559"/>
        <end position="2582"/>
    </location>
</feature>
<feature type="transmembrane region" description="Helical" evidence="13">
    <location>
        <begin position="1370"/>
        <end position="1391"/>
    </location>
</feature>
<keyword evidence="10" id="KW-0407">Ion channel</keyword>
<feature type="transmembrane region" description="Helical" evidence="13">
    <location>
        <begin position="2178"/>
        <end position="2198"/>
    </location>
</feature>
<evidence type="ECO:0000256" key="7">
    <source>
        <dbReference type="ARBA" id="ARBA00023065"/>
    </source>
</evidence>
<evidence type="ECO:0000256" key="4">
    <source>
        <dbReference type="ARBA" id="ARBA00022737"/>
    </source>
</evidence>
<keyword evidence="7" id="KW-0406">Ion transport</keyword>
<dbReference type="PANTHER" id="PTHR10037">
    <property type="entry name" value="VOLTAGE-GATED CATION CHANNEL CALCIUM AND SODIUM"/>
    <property type="match status" value="1"/>
</dbReference>
<feature type="transmembrane region" description="Helical" evidence="13">
    <location>
        <begin position="2450"/>
        <end position="2472"/>
    </location>
</feature>
<dbReference type="InterPro" id="IPR027359">
    <property type="entry name" value="Volt_channel_dom_sf"/>
</dbReference>
<dbReference type="FunFam" id="1.20.120.350:FF:000009">
    <property type="entry name" value="Voltage-dependent T-type calcium channel subunit alpha"/>
    <property type="match status" value="2"/>
</dbReference>
<evidence type="ECO:0000256" key="11">
    <source>
        <dbReference type="RuleBase" id="RU003808"/>
    </source>
</evidence>
<feature type="transmembrane region" description="Helical" evidence="13">
    <location>
        <begin position="2141"/>
        <end position="2158"/>
    </location>
</feature>
<keyword evidence="11" id="KW-0107">Calcium channel</keyword>
<comment type="similarity">
    <text evidence="11">Belongs to the calcium channel alpha-1 subunit (TC 1.A.1.11) family.</text>
</comment>
<dbReference type="InterPro" id="IPR031649">
    <property type="entry name" value="GPHH_dom"/>
</dbReference>
<feature type="transmembrane region" description="Helical" evidence="13">
    <location>
        <begin position="1636"/>
        <end position="1655"/>
    </location>
</feature>
<feature type="transmembrane region" description="Helical" evidence="13">
    <location>
        <begin position="831"/>
        <end position="849"/>
    </location>
</feature>
<feature type="transmembrane region" description="Helical" evidence="13">
    <location>
        <begin position="941"/>
        <end position="966"/>
    </location>
</feature>
<feature type="transmembrane region" description="Helical" evidence="13">
    <location>
        <begin position="1770"/>
        <end position="1787"/>
    </location>
</feature>
<evidence type="ECO:0000313" key="15">
    <source>
        <dbReference type="EMBL" id="RHY32877.1"/>
    </source>
</evidence>
<dbReference type="GO" id="GO:0001518">
    <property type="term" value="C:voltage-gated sodium channel complex"/>
    <property type="evidence" value="ECO:0007669"/>
    <property type="project" value="TreeGrafter"/>
</dbReference>
<feature type="transmembrane region" description="Helical" evidence="13">
    <location>
        <begin position="12"/>
        <end position="34"/>
    </location>
</feature>
<keyword evidence="5 11" id="KW-0851">Voltage-gated channel</keyword>
<comment type="subcellular location">
    <subcellularLocation>
        <location evidence="1 11">Membrane</location>
        <topology evidence="1 11">Multi-pass membrane protein</topology>
    </subcellularLocation>
</comment>
<keyword evidence="3 13" id="KW-0812">Transmembrane</keyword>
<feature type="transmembrane region" description="Helical" evidence="13">
    <location>
        <begin position="1055"/>
        <end position="1075"/>
    </location>
</feature>
<dbReference type="InterPro" id="IPR002077">
    <property type="entry name" value="VDCCAlpha1"/>
</dbReference>
<keyword evidence="6 13" id="KW-1133">Transmembrane helix</keyword>
<organism evidence="15 16">
    <name type="scientific">Aphanomyces invadans</name>
    <dbReference type="NCBI Taxonomy" id="157072"/>
    <lineage>
        <taxon>Eukaryota</taxon>
        <taxon>Sar</taxon>
        <taxon>Stramenopiles</taxon>
        <taxon>Oomycota</taxon>
        <taxon>Saprolegniomycetes</taxon>
        <taxon>Saprolegniales</taxon>
        <taxon>Verrucalvaceae</taxon>
        <taxon>Aphanomyces</taxon>
    </lineage>
</organism>
<feature type="region of interest" description="Disordered" evidence="12">
    <location>
        <begin position="361"/>
        <end position="381"/>
    </location>
</feature>
<accession>A0A3R6W1H0</accession>
<feature type="transmembrane region" description="Helical" evidence="13">
    <location>
        <begin position="1880"/>
        <end position="1908"/>
    </location>
</feature>
<dbReference type="InterPro" id="IPR005821">
    <property type="entry name" value="Ion_trans_dom"/>
</dbReference>
<evidence type="ECO:0000256" key="12">
    <source>
        <dbReference type="SAM" id="MobiDB-lite"/>
    </source>
</evidence>
<feature type="transmembrane region" description="Helical" evidence="13">
    <location>
        <begin position="1799"/>
        <end position="1817"/>
    </location>
</feature>
<dbReference type="PROSITE" id="PS00018">
    <property type="entry name" value="EF_HAND_1"/>
    <property type="match status" value="2"/>
</dbReference>
<dbReference type="Gene3D" id="1.20.120.350">
    <property type="entry name" value="Voltage-gated potassium channels. Chain C"/>
    <property type="match status" value="7"/>
</dbReference>
<dbReference type="Pfam" id="PF00520">
    <property type="entry name" value="Ion_trans"/>
    <property type="match status" value="7"/>
</dbReference>
<feature type="non-terminal residue" evidence="15">
    <location>
        <position position="1"/>
    </location>
</feature>
<evidence type="ECO:0000313" key="16">
    <source>
        <dbReference type="Proteomes" id="UP000285060"/>
    </source>
</evidence>
<feature type="region of interest" description="Disordered" evidence="12">
    <location>
        <begin position="2090"/>
        <end position="2110"/>
    </location>
</feature>
<feature type="region of interest" description="Disordered" evidence="12">
    <location>
        <begin position="2955"/>
        <end position="2988"/>
    </location>
</feature>
<evidence type="ECO:0000256" key="13">
    <source>
        <dbReference type="SAM" id="Phobius"/>
    </source>
</evidence>
<feature type="transmembrane region" description="Helical" evidence="13">
    <location>
        <begin position="479"/>
        <end position="500"/>
    </location>
</feature>
<feature type="domain" description="EF-hand" evidence="14">
    <location>
        <begin position="1095"/>
        <end position="1130"/>
    </location>
</feature>
<dbReference type="Pfam" id="PF16905">
    <property type="entry name" value="GPHH"/>
    <property type="match status" value="2"/>
</dbReference>
<evidence type="ECO:0000256" key="10">
    <source>
        <dbReference type="ARBA" id="ARBA00023303"/>
    </source>
</evidence>
<feature type="transmembrane region" description="Helical" evidence="13">
    <location>
        <begin position="577"/>
        <end position="595"/>
    </location>
</feature>
<keyword evidence="11" id="KW-0106">Calcium</keyword>
<dbReference type="Gene3D" id="1.10.238.10">
    <property type="entry name" value="EF-hand"/>
    <property type="match status" value="2"/>
</dbReference>
<dbReference type="GO" id="GO:0005245">
    <property type="term" value="F:voltage-gated calcium channel activity"/>
    <property type="evidence" value="ECO:0007669"/>
    <property type="project" value="InterPro"/>
</dbReference>
<evidence type="ECO:0000256" key="2">
    <source>
        <dbReference type="ARBA" id="ARBA00022448"/>
    </source>
</evidence>
<name>A0A3R6W1H0_9STRA</name>
<evidence type="ECO:0000259" key="14">
    <source>
        <dbReference type="PROSITE" id="PS50222"/>
    </source>
</evidence>
<feature type="domain" description="EF-hand" evidence="14">
    <location>
        <begin position="2794"/>
        <end position="2829"/>
    </location>
</feature>
<dbReference type="PANTHER" id="PTHR10037:SF62">
    <property type="entry name" value="SODIUM CHANNEL PROTEIN 60E"/>
    <property type="match status" value="1"/>
</dbReference>
<keyword evidence="8 13" id="KW-0472">Membrane</keyword>
<dbReference type="GO" id="GO:0005891">
    <property type="term" value="C:voltage-gated calcium channel complex"/>
    <property type="evidence" value="ECO:0007669"/>
    <property type="project" value="InterPro"/>
</dbReference>
<feature type="transmembrane region" description="Helical" evidence="13">
    <location>
        <begin position="1403"/>
        <end position="1426"/>
    </location>
</feature>
<dbReference type="Proteomes" id="UP000285060">
    <property type="component" value="Unassembled WGS sequence"/>
</dbReference>
<comment type="caution">
    <text evidence="15">The sequence shown here is derived from an EMBL/GenBank/DDBJ whole genome shotgun (WGS) entry which is preliminary data.</text>
</comment>
<feature type="transmembrane region" description="Helical" evidence="13">
    <location>
        <begin position="749"/>
        <end position="772"/>
    </location>
</feature>
<evidence type="ECO:0000256" key="6">
    <source>
        <dbReference type="ARBA" id="ARBA00022989"/>
    </source>
</evidence>
<reference evidence="15 16" key="1">
    <citation type="submission" date="2018-08" db="EMBL/GenBank/DDBJ databases">
        <title>Aphanomyces genome sequencing and annotation.</title>
        <authorList>
            <person name="Minardi D."/>
            <person name="Oidtmann B."/>
            <person name="Van Der Giezen M."/>
            <person name="Studholme D.J."/>
        </authorList>
    </citation>
    <scope>NUCLEOTIDE SEQUENCE [LARGE SCALE GENOMIC DNA]</scope>
    <source>
        <strain evidence="15 16">NJM0002</strain>
    </source>
</reference>
<keyword evidence="16" id="KW-1185">Reference proteome</keyword>
<dbReference type="InterPro" id="IPR043203">
    <property type="entry name" value="VGCC_Ca_Na"/>
</dbReference>
<dbReference type="InterPro" id="IPR018247">
    <property type="entry name" value="EF_Hand_1_Ca_BS"/>
</dbReference>
<keyword evidence="2" id="KW-0813">Transport</keyword>
<sequence>TQSTGSPVVAGIYFTSLMYIGMCFLLQLNMAVLFTEFEKAKEQQAKKLREAIGRQSLMLAKVPKTKSASQRLLHGKPAELVARVSTVAFRRGDVIVQSALGRQFLHLRAAMLKVVVSPEFVNLGLLVTISNILVLSMDYHGIDSGTKNKYETANFLFMLYFGVESVVKVIGLGDKFNRFDLLTFCLGVVEAAISPPAFIDGTPGGSGIFTAFRAARAFKLARMWKSLNQLLTAIYLSLSEILNFLLFLLLFLLIFSLLGMELFATRYQFDSNNYYMPFNNTNPQTRLHRSNFDSIVWAAFTVFQILSYDNFPAVMYDGWISVGAWAPLYISLVIILGVFVVMNMFSAILVQAVMKGNNTDDDDDNNDSIVADASRKHTDDTTMASAMTRRIVQRVMQQLARLQFPPATAETRPVYFGHSLFVFAESNPLRRLCTAILTRPEYTWVMSVIIFFSCVDTALDSPLLDPSSTLGQLLETANLVFAVLFSVEMAISVIAKGLILGPDAYIKDWWRVLDGFIVAVSILPYCFGNLNRDALTGLRSLRAFRALRPLRVINNIPSLKVVVNTLFRCIPDVGRTMLFFFFMLFLFGLMSLALFKGALYTCSVSPYNYGLGTGVPVNPPWFPTDYTGDFNIGNMTLLKELDVMTFPRAWANMTVPQQNALRPVWNVTNICGPFADDYTPTSRDLCLCFADQNGTSWDPLAPQQFDNIFHAISGLFELTTMEGWVSVALACIDAVGENMQPIANTNPAFMVYWWLFIIICAFFITGLFIGVLCDSFARETYGSLVTDEQIQWIKLQNKVLALSPQRVFPCPSHPVRKAAFRICTYAYFEHFITFVILLNTTCMAVQVFGQSVETETALSTLNTIFSVIFVFEAAAKLTCYATVYFDDGWNRFDFVIVLLTVVNLILQAVSINVGSAASVIRVFRVGRALRLIKKAKIMKNLFDTLIVSLPAVINVVSLLSLLYYIFAAVAVQLFAKTAFNGSMINENQNFQSFWTAFQTLIGFSTGENWDNFTWEVYNQVPATNPTCEDRSYDPTMCGFNDTYNCLPLDGCGSAFILPFMYFFFLVMGYVGINLFSGIVVDAIGDASSVCPVNVNTLAEFSDRWAKFDPSGTGLITADELTDFLYTVYPPFGFKGVPGFTRDLGIPIYDKMYVHFKDVPRALVQRVLAEVEITRIMEQLGINKQFDEMWFRSHGKKHQEALVHREQVTAREYSATLVIQRFFEKVKLERQRKRNLARIHTLESDGATDPSLDVGRAVVARDMDVESGGQQRRDGAFVAMSNAAEKDIADKPDGDGHKKFQRISLGCLTVKNPVRRLCIKIVTWKWFDRAIVFCVVFNTVILGLTDYTDAWVEGPNMTIWINWFIDKCNSVSFWIFLAEATVKIVAMGFCFGERAYFSDGWNRLDLVIVASGVLAMLNFKGVKVGYIRVLRVMRPLRTLHSLPGARRCWSWLARPPPFFAVGLKVLTNSLLASLPALANVFVLLMFCTLVFAILGMEMYRGAFHYRCRATPFPVALPPNGTFNYPPNASYISTVQAAPDLFPCMMGSAPISQNMSVWPEPQDCFWPSDPGERTPKLCNPNSAVGRQCVAGFVCGSNYDSEGNPRFKYMELAPWNQSSGDDALFHSNLNFGFTSFDNLGRSAIIILQTLTASGWMVLTQTTQSTGSPVVGGIFFTVLMYVGMCFLLQLNMAVLFSEFEKAKEQQAKLQLKEMQRKSVLLASLPPERAKPRPVHVAAARAPSSRLSIAVQSSWRRHVSAVRTRMSTLVKSKPFINFGLVVTVLNIVILALDHHDIDIEAKTIYEMINFTFMVYFGVESMVKMIGLGDKFNRFDVLTFVLGVVEVIVHPPTFIDGTPGGGGIFTAFRAARAFKLARMWKSLNQLLTAILTSFGEILNFLLFLVLFLLIFSLVGMELFATKYQFDPNNFAMPYNNSNPQARLHRSNFDSIQWAFFTVFQILTYDNFPAVMYDGWIAVGTITPLYFALVIILGVLIVMNMFSAILVQSVMVDKDDDDDAIDDVVGAAIECSTGNDGTTAAANGLDTSGGHGTEHDASVPVIHKANTKPDRRGTVTPQRLRMTKRAMQQLMRMINSSAPPAESSNGGGVLADDNTGTVQVNPGKSLYIFSPSNPIRRMCTLALRRREYTWVMSTIIFVSCVGTALDSPLQDSTTGLGLVLDTSNLVFAVLFSIEMALNVIARGLLFGPDAFVKDSWRLLDGFIVFVSVLPYCLGDSKSQALSGLRSLRAFRALRPLRVINKLPSLKIVVNTLFRCMPDMGRALLFAFFMLFLFGLMSLSLFKGALYTCSVSPYNYGLGTGVPVNPPWFPTDYTGDFNIGNMTLLEELDVMTFPRPWAAMTDSQRDALRPVWNTSRTCGPFADDYPPTSRDMCLCFAEQNGTSWDPLAPQRFDNILRAVGGLYELTTMEGWTAVAIACIDAVDENMQPIANHNPAMMLYWWLYIIICAFFITNLFIGVLCDSFQRESYGSMVTDEQVRWIKLQKKVLAMSPLRSFPRPTNAVRAICHRIATLAYFEHFITLVILTNTGCMAVQGFGQSKATELTFNLLNLVFSVVFTLEAAVKLTCYATVYFEDGWNRFDFVIVVFTLLSMMLQAVNINVGSVATVIRVFRVGRALRLIKKAKIMKNLFDTLIVSLPAVGNVVSLLMLLYYIFAAVAVQLFAKTAFDGDMINEDQNFQSFWTAFQTLIGFSTGENWDNFTWEVYNQVPATNPSCEDRSYDPTMCGFNDVPGCVPLDGCGSMLILPFMYFFFLIMGYVGINLFSGIVVDAIGDSSSNCPVNVNTLAEFSDRWAQFDPSGTGLITAEELTDFLYTVYPPFGFKGVPGFTRRRVVIAIGTPPSRDCGMLLDIAIYDKKFVHFKDVPRALVQRVLAEGDKAKYAEITEVMEKLGINRQFDEMWFRNHGKRHQNTLTKRHKAHVKEYSASVVIQRFLQRVRLERARREGGSARNLLKRSSDSRASNDGAHTDQPLPHPHDKAIDEMNVTYVGSQVYVGDPSSTAYVTTFMTATALIDDLQDAVDGFA</sequence>
<evidence type="ECO:0000256" key="9">
    <source>
        <dbReference type="ARBA" id="ARBA00023180"/>
    </source>
</evidence>
<evidence type="ECO:0000256" key="3">
    <source>
        <dbReference type="ARBA" id="ARBA00022692"/>
    </source>
</evidence>
<dbReference type="GO" id="GO:0005509">
    <property type="term" value="F:calcium ion binding"/>
    <property type="evidence" value="ECO:0007669"/>
    <property type="project" value="InterPro"/>
</dbReference>
<gene>
    <name evidence="15" type="ORF">DYB32_002141</name>
</gene>
<dbReference type="VEuPathDB" id="FungiDB:H310_08556"/>
<proteinExistence type="inferred from homology"/>
<dbReference type="PROSITE" id="PS50222">
    <property type="entry name" value="EF_HAND_2"/>
    <property type="match status" value="2"/>
</dbReference>
<dbReference type="InterPro" id="IPR002048">
    <property type="entry name" value="EF_hand_dom"/>
</dbReference>
<feature type="transmembrane region" description="Helical" evidence="13">
    <location>
        <begin position="328"/>
        <end position="350"/>
    </location>
</feature>
<keyword evidence="11" id="KW-0109">Calcium transport</keyword>
<feature type="transmembrane region" description="Helical" evidence="13">
    <location>
        <begin position="1978"/>
        <end position="2000"/>
    </location>
</feature>
<dbReference type="EMBL" id="QUSY01000108">
    <property type="protein sequence ID" value="RHY32877.1"/>
    <property type="molecule type" value="Genomic_DNA"/>
</dbReference>
<keyword evidence="4" id="KW-0677">Repeat</keyword>
<dbReference type="VEuPathDB" id="FungiDB:H310_08555"/>
<dbReference type="PRINTS" id="PR00167">
    <property type="entry name" value="CACHANNEL"/>
</dbReference>
<feature type="transmembrane region" description="Helical" evidence="13">
    <location>
        <begin position="2758"/>
        <end position="2779"/>
    </location>
</feature>
<protein>
    <recommendedName>
        <fullName evidence="14">EF-hand domain-containing protein</fullName>
    </recommendedName>
</protein>
<feature type="transmembrane region" description="Helical" evidence="13">
    <location>
        <begin position="233"/>
        <end position="258"/>
    </location>
</feature>
<feature type="transmembrane region" description="Helical" evidence="13">
    <location>
        <begin position="895"/>
        <end position="920"/>
    </location>
</feature>
<feature type="transmembrane region" description="Helical" evidence="13">
    <location>
        <begin position="442"/>
        <end position="459"/>
    </location>
</feature>
<evidence type="ECO:0000256" key="5">
    <source>
        <dbReference type="ARBA" id="ARBA00022882"/>
    </source>
</evidence>
<evidence type="ECO:0000256" key="8">
    <source>
        <dbReference type="ARBA" id="ARBA00023136"/>
    </source>
</evidence>
<keyword evidence="9" id="KW-0325">Glycoprotein</keyword>
<feature type="transmembrane region" description="Helical" evidence="13">
    <location>
        <begin position="2275"/>
        <end position="2294"/>
    </location>
</feature>
<dbReference type="Gene3D" id="1.10.287.70">
    <property type="match status" value="7"/>
</dbReference>